<evidence type="ECO:0000256" key="2">
    <source>
        <dbReference type="SAM" id="Phobius"/>
    </source>
</evidence>
<evidence type="ECO:0000256" key="1">
    <source>
        <dbReference type="ARBA" id="ARBA00004196"/>
    </source>
</evidence>
<comment type="subcellular location">
    <subcellularLocation>
        <location evidence="1">Cell envelope</location>
    </subcellularLocation>
</comment>
<keyword evidence="4" id="KW-1185">Reference proteome</keyword>
<name>A0AAE3ECG3_9FIRM</name>
<keyword evidence="2" id="KW-0812">Transmembrane</keyword>
<proteinExistence type="predicted"/>
<protein>
    <submittedName>
        <fullName evidence="3">InlB B-repeat-containing protein</fullName>
    </submittedName>
</protein>
<dbReference type="EMBL" id="JAJEQR010000061">
    <property type="protein sequence ID" value="MCC2232334.1"/>
    <property type="molecule type" value="Genomic_DNA"/>
</dbReference>
<comment type="caution">
    <text evidence="3">The sequence shown here is derived from an EMBL/GenBank/DDBJ whole genome shotgun (WGS) entry which is preliminary data.</text>
</comment>
<dbReference type="AlphaFoldDB" id="A0AAE3ECG3"/>
<dbReference type="InterPro" id="IPR042229">
    <property type="entry name" value="Listeria/Bacterioides_rpt_sf"/>
</dbReference>
<dbReference type="GO" id="GO:0030313">
    <property type="term" value="C:cell envelope"/>
    <property type="evidence" value="ECO:0007669"/>
    <property type="project" value="UniProtKB-SubCell"/>
</dbReference>
<accession>A0AAE3ECG3</accession>
<dbReference type="Pfam" id="PF09479">
    <property type="entry name" value="Flg_new"/>
    <property type="match status" value="1"/>
</dbReference>
<dbReference type="InterPro" id="IPR013378">
    <property type="entry name" value="InlB-like_B-rpt"/>
</dbReference>
<reference evidence="3" key="1">
    <citation type="submission" date="2021-10" db="EMBL/GenBank/DDBJ databases">
        <title>Anaerobic single-cell dispensing facilitates the cultivation of human gut bacteria.</title>
        <authorList>
            <person name="Afrizal A."/>
        </authorList>
    </citation>
    <scope>NUCLEOTIDE SEQUENCE</scope>
    <source>
        <strain evidence="3">CLA-AA-H215</strain>
    </source>
</reference>
<feature type="transmembrane region" description="Helical" evidence="2">
    <location>
        <begin position="30"/>
        <end position="49"/>
    </location>
</feature>
<sequence>MEKKEQTQEPVRRPPGRGLYERVNIPVSRLNVIILVLCVLLVICMFFGISHRGFQVTFDTRGGTVVEAQTRMYGERVETPAEPTREGYVFSGWYQDENESIPWNLEEDTVVNSMTLYAGWTEDKE</sequence>
<evidence type="ECO:0000313" key="4">
    <source>
        <dbReference type="Proteomes" id="UP001198182"/>
    </source>
</evidence>
<dbReference type="RefSeq" id="WP_308454739.1">
    <property type="nucleotide sequence ID" value="NZ_JAJEQR010000061.1"/>
</dbReference>
<dbReference type="NCBIfam" id="TIGR02543">
    <property type="entry name" value="List_Bact_rpt"/>
    <property type="match status" value="1"/>
</dbReference>
<evidence type="ECO:0000313" key="3">
    <source>
        <dbReference type="EMBL" id="MCC2232334.1"/>
    </source>
</evidence>
<keyword evidence="2" id="KW-1133">Transmembrane helix</keyword>
<dbReference type="Proteomes" id="UP001198182">
    <property type="component" value="Unassembled WGS sequence"/>
</dbReference>
<gene>
    <name evidence="3" type="ORF">LKD81_15270</name>
</gene>
<organism evidence="3 4">
    <name type="scientific">Hominifimenecus microfluidus</name>
    <dbReference type="NCBI Taxonomy" id="2885348"/>
    <lineage>
        <taxon>Bacteria</taxon>
        <taxon>Bacillati</taxon>
        <taxon>Bacillota</taxon>
        <taxon>Clostridia</taxon>
        <taxon>Lachnospirales</taxon>
        <taxon>Lachnospiraceae</taxon>
        <taxon>Hominifimenecus</taxon>
    </lineage>
</organism>
<keyword evidence="2" id="KW-0472">Membrane</keyword>
<dbReference type="Gene3D" id="2.60.40.4270">
    <property type="entry name" value="Listeria-Bacteroides repeat domain"/>
    <property type="match status" value="1"/>
</dbReference>